<reference evidence="3 4" key="1">
    <citation type="journal article" date="2017" name="Int. J. Parasitol.">
        <title>The genome of the protozoan parasite Cystoisospora suis and a reverse vaccinology approach to identify vaccine candidates.</title>
        <authorList>
            <person name="Palmieri N."/>
            <person name="Shrestha A."/>
            <person name="Ruttkowski B."/>
            <person name="Beck T."/>
            <person name="Vogl C."/>
            <person name="Tomley F."/>
            <person name="Blake D.P."/>
            <person name="Joachim A."/>
        </authorList>
    </citation>
    <scope>NUCLEOTIDE SEQUENCE [LARGE SCALE GENOMIC DNA]</scope>
    <source>
        <strain evidence="3 4">Wien I</strain>
    </source>
</reference>
<dbReference type="AlphaFoldDB" id="A0A2C6L7K2"/>
<feature type="compositionally biased region" description="Acidic residues" evidence="1">
    <location>
        <begin position="34"/>
        <end position="43"/>
    </location>
</feature>
<evidence type="ECO:0000256" key="1">
    <source>
        <dbReference type="SAM" id="MobiDB-lite"/>
    </source>
</evidence>
<feature type="compositionally biased region" description="Basic and acidic residues" evidence="1">
    <location>
        <begin position="650"/>
        <end position="661"/>
    </location>
</feature>
<keyword evidence="2 3" id="KW-0812">Transmembrane</keyword>
<feature type="compositionally biased region" description="Low complexity" evidence="1">
    <location>
        <begin position="350"/>
        <end position="360"/>
    </location>
</feature>
<dbReference type="GeneID" id="94425984"/>
<feature type="compositionally biased region" description="Polar residues" evidence="1">
    <location>
        <begin position="760"/>
        <end position="770"/>
    </location>
</feature>
<evidence type="ECO:0000256" key="2">
    <source>
        <dbReference type="SAM" id="Phobius"/>
    </source>
</evidence>
<dbReference type="OrthoDB" id="331126at2759"/>
<comment type="caution">
    <text evidence="3">The sequence shown here is derived from an EMBL/GenBank/DDBJ whole genome shotgun (WGS) entry which is preliminary data.</text>
</comment>
<keyword evidence="2" id="KW-1133">Transmembrane helix</keyword>
<dbReference type="EMBL" id="MIGC01001076">
    <property type="protein sequence ID" value="PHJ23578.1"/>
    <property type="molecule type" value="Genomic_DNA"/>
</dbReference>
<feature type="region of interest" description="Disordered" evidence="1">
    <location>
        <begin position="1014"/>
        <end position="1075"/>
    </location>
</feature>
<feature type="compositionally biased region" description="Basic and acidic residues" evidence="1">
    <location>
        <begin position="444"/>
        <end position="453"/>
    </location>
</feature>
<feature type="region of interest" description="Disordered" evidence="1">
    <location>
        <begin position="1"/>
        <end position="62"/>
    </location>
</feature>
<feature type="region of interest" description="Disordered" evidence="1">
    <location>
        <begin position="313"/>
        <end position="465"/>
    </location>
</feature>
<feature type="compositionally biased region" description="Polar residues" evidence="1">
    <location>
        <begin position="79"/>
        <end position="92"/>
    </location>
</feature>
<feature type="compositionally biased region" description="Basic residues" evidence="1">
    <location>
        <begin position="640"/>
        <end position="649"/>
    </location>
</feature>
<feature type="compositionally biased region" description="Low complexity" evidence="1">
    <location>
        <begin position="728"/>
        <end position="744"/>
    </location>
</feature>
<feature type="compositionally biased region" description="Polar residues" evidence="1">
    <location>
        <begin position="197"/>
        <end position="211"/>
    </location>
</feature>
<feature type="compositionally biased region" description="Low complexity" evidence="1">
    <location>
        <begin position="251"/>
        <end position="260"/>
    </location>
</feature>
<evidence type="ECO:0000313" key="3">
    <source>
        <dbReference type="EMBL" id="PHJ23578.1"/>
    </source>
</evidence>
<feature type="compositionally biased region" description="Low complexity" evidence="1">
    <location>
        <begin position="668"/>
        <end position="695"/>
    </location>
</feature>
<feature type="compositionally biased region" description="Basic and acidic residues" evidence="1">
    <location>
        <begin position="232"/>
        <end position="250"/>
    </location>
</feature>
<protein>
    <submittedName>
        <fullName evidence="3">Transmembrane protein</fullName>
    </submittedName>
</protein>
<organism evidence="3 4">
    <name type="scientific">Cystoisospora suis</name>
    <dbReference type="NCBI Taxonomy" id="483139"/>
    <lineage>
        <taxon>Eukaryota</taxon>
        <taxon>Sar</taxon>
        <taxon>Alveolata</taxon>
        <taxon>Apicomplexa</taxon>
        <taxon>Conoidasida</taxon>
        <taxon>Coccidia</taxon>
        <taxon>Eucoccidiorida</taxon>
        <taxon>Eimeriorina</taxon>
        <taxon>Sarcocystidae</taxon>
        <taxon>Cystoisospora</taxon>
    </lineage>
</organism>
<feature type="compositionally biased region" description="Low complexity" evidence="1">
    <location>
        <begin position="399"/>
        <end position="426"/>
    </location>
</feature>
<feature type="compositionally biased region" description="Basic and acidic residues" evidence="1">
    <location>
        <begin position="261"/>
        <end position="283"/>
    </location>
</feature>
<feature type="compositionally biased region" description="Low complexity" evidence="1">
    <location>
        <begin position="367"/>
        <end position="391"/>
    </location>
</feature>
<feature type="compositionally biased region" description="Low complexity" evidence="1">
    <location>
        <begin position="702"/>
        <end position="719"/>
    </location>
</feature>
<feature type="transmembrane region" description="Helical" evidence="2">
    <location>
        <begin position="1186"/>
        <end position="1207"/>
    </location>
</feature>
<feature type="compositionally biased region" description="Low complexity" evidence="1">
    <location>
        <begin position="782"/>
        <end position="801"/>
    </location>
</feature>
<feature type="compositionally biased region" description="Basic and acidic residues" evidence="1">
    <location>
        <begin position="137"/>
        <end position="146"/>
    </location>
</feature>
<feature type="compositionally biased region" description="Basic and acidic residues" evidence="1">
    <location>
        <begin position="1033"/>
        <end position="1053"/>
    </location>
</feature>
<sequence>MDEETEVMIRETNEGRGEGRRREGAEESHKERNSEEDEEEEERDSWSSGSSGKRRIEEEEGFSRGISYISSFNRDHTLGINTSHPRQLTHGFSSSSCSSSSVSGSPLPYSRFPLFTRSLSRSGQGRREVGNEEEESNERRDRDHHGAMTQRLISPSSSSTSLFHPSIPTSLPWKADFNEKEDEEGDLNEDRLGPVDQSIQAACTSVSQQEKNPYRSFLDKETGRMASLSSTGKKEEEPLHVTKVSEECERSGSTLSSSLLSEEKQVRQKEEVREGRYSMEGEKVSSSAGRLSSSSSFPAFVSCRVDKVDEEIALSKTSKETADTKNRFVAPDINGEEKEEDKRRRRTHTSSSGCDSSSSPLCPPSLPSSSSSSLCHPSSSSSPLIFSVSISTPPDITRSPLSSPRSLAPSSYSCSSSSPLSPSSPFSSPPPPSSRHVRSPPSQPDEKKKKTEMPRVSYSSSSSHRDALQEKFAFRCGSPVNFTSEGKSFPVCFSARGDRKEDVGEEEKAFFFLHDGDIEQGLPKDMGPLMNNSLASSSSPPPSRDFSHQLSEILISGRVEDGEDEEEELVSHHDQDFLSEKRIVRNEEEKDVGRQEELKMEKKSMSSLAYLPWKRETETTSPSGEESDDEVGEDHEKMRRTLSIRKKKKKGDEEERERRGEGLLSLISSSASSESAPSTSSASVSTTTSWSSSFSSPPPSSPCFSSSSSYLSTTSSPPSLVDDDTEHSPSISSSHLLRHSPSLHGEVQKEEEREKDMTHDSASAPTSQPSVRLFHMKKRRSSGLQTSSLSSSSCSSSSCIKLSDGDACHLKSRWKKGPSRKTIVKNITPSDGSLKHPSDLLLSSSQKLLHLHPSSSPPPSFSFSFSSSSSHYSPSPFEKIMINREKIRKERETKDSLLRVALRIQQDGVVKSIVRRRLLQRYTLLLKQSEVFKEKVRKYQDQADPLRESLVQFLSIGSKLRSLQQSECWRKYIGPAIHDFDEELVAFMDDFDKSKTDSTCFDFSEEEILKVLGDEHHTAEEEEEDEEEEEEEDSHRGMDDIFYDEKGRRRSLSDEEEEESKRLGRSSLSPCSFSSSPLFRCCWRSLRALASKAAPSFMSRYFLSPSYSRKRRDEKKKFVYEREKDHDDGETMQVMAEETHAGKKRRPVGSERATVHQDSSQRCYASLLIGGKKIRKRQMKKGTSPFRKICFSAFLLFLLLLCCFILWTRYSIHR</sequence>
<dbReference type="VEuPathDB" id="ToxoDB:CSUI_002573"/>
<feature type="compositionally biased region" description="Basic and acidic residues" evidence="1">
    <location>
        <begin position="317"/>
        <end position="326"/>
    </location>
</feature>
<feature type="compositionally biased region" description="Low complexity" evidence="1">
    <location>
        <begin position="1065"/>
        <end position="1075"/>
    </location>
</feature>
<feature type="compositionally biased region" description="Low complexity" evidence="1">
    <location>
        <begin position="154"/>
        <end position="168"/>
    </location>
</feature>
<feature type="compositionally biased region" description="Low complexity" evidence="1">
    <location>
        <begin position="285"/>
        <end position="295"/>
    </location>
</feature>
<feature type="compositionally biased region" description="Basic and acidic residues" evidence="1">
    <location>
        <begin position="746"/>
        <end position="759"/>
    </location>
</feature>
<evidence type="ECO:0000313" key="4">
    <source>
        <dbReference type="Proteomes" id="UP000221165"/>
    </source>
</evidence>
<keyword evidence="4" id="KW-1185">Reference proteome</keyword>
<proteinExistence type="predicted"/>
<feature type="compositionally biased region" description="Low complexity" evidence="1">
    <location>
        <begin position="93"/>
        <end position="105"/>
    </location>
</feature>
<feature type="compositionally biased region" description="Basic and acidic residues" evidence="1">
    <location>
        <begin position="569"/>
        <end position="604"/>
    </location>
</feature>
<name>A0A2C6L7K2_9APIC</name>
<feature type="region of interest" description="Disordered" evidence="1">
    <location>
        <begin position="76"/>
        <end position="295"/>
    </location>
</feature>
<accession>A0A2C6L7K2</accession>
<feature type="compositionally biased region" description="Acidic residues" evidence="1">
    <location>
        <begin position="1020"/>
        <end position="1032"/>
    </location>
</feature>
<feature type="region of interest" description="Disordered" evidence="1">
    <location>
        <begin position="522"/>
        <end position="801"/>
    </location>
</feature>
<keyword evidence="2" id="KW-0472">Membrane</keyword>
<feature type="compositionally biased region" description="Basic and acidic residues" evidence="1">
    <location>
        <begin position="7"/>
        <end position="33"/>
    </location>
</feature>
<dbReference type="RefSeq" id="XP_067925253.1">
    <property type="nucleotide sequence ID" value="XM_068062773.1"/>
</dbReference>
<gene>
    <name evidence="3" type="ORF">CSUI_002573</name>
</gene>
<dbReference type="Proteomes" id="UP000221165">
    <property type="component" value="Unassembled WGS sequence"/>
</dbReference>